<gene>
    <name evidence="11" type="ORF">UR73_C0001G0012</name>
</gene>
<feature type="coiled-coil region" evidence="9">
    <location>
        <begin position="87"/>
        <end position="114"/>
    </location>
</feature>
<proteinExistence type="inferred from homology"/>
<keyword evidence="4" id="KW-0548">Nucleotidyltransferase</keyword>
<name>A0A0G0FFT2_9BACT</name>
<keyword evidence="5" id="KW-0235">DNA replication</keyword>
<protein>
    <recommendedName>
        <fullName evidence="2">DNA-directed DNA polymerase</fullName>
        <ecNumber evidence="2">2.7.7.7</ecNumber>
    </recommendedName>
</protein>
<dbReference type="Gene3D" id="3.30.420.10">
    <property type="entry name" value="Ribonuclease H-like superfamily/Ribonuclease H"/>
    <property type="match status" value="1"/>
</dbReference>
<feature type="domain" description="DNA-directed DNA polymerase family B mitochondria/virus" evidence="10">
    <location>
        <begin position="585"/>
        <end position="711"/>
    </location>
</feature>
<dbReference type="Proteomes" id="UP000034816">
    <property type="component" value="Unassembled WGS sequence"/>
</dbReference>
<dbReference type="PANTHER" id="PTHR48144:SF2">
    <property type="entry name" value="DNA-DIRECTED DNA POLYMERASE"/>
    <property type="match status" value="1"/>
</dbReference>
<evidence type="ECO:0000259" key="10">
    <source>
        <dbReference type="Pfam" id="PF03175"/>
    </source>
</evidence>
<dbReference type="InterPro" id="IPR012337">
    <property type="entry name" value="RNaseH-like_sf"/>
</dbReference>
<evidence type="ECO:0000256" key="7">
    <source>
        <dbReference type="ARBA" id="ARBA00023125"/>
    </source>
</evidence>
<evidence type="ECO:0000256" key="4">
    <source>
        <dbReference type="ARBA" id="ARBA00022695"/>
    </source>
</evidence>
<sequence>MVHLITFSKLSKKGNYLSYHYFKSISYSKAFTLSGLPRGSLYSKLRDTGEHIKFKGLPNEFKINYREIPLEDYKTFIMEVREKNIRFEEKKLLKQQEKKLLKQQEKRFRVLRREPAQGFRSFSKEEMIEYYNSINEQITEDNLKYISKFDFDLSFPDEPKFFSNEQAIKIYNNLYEAKKYIIGDSKKKISLIYSAPGKDFNLNDGKDFINGGVFSSSLETQIEFLRRFASTQKKVLFYVILLSKDYVYDDLTETKTIRWFYSSKYFTFDGSIEDNFNADLIKSGDEELGKENTYIIRLDLLHLVQPEKLKPTSGGFFPFENTSIIDLSRYQISKINEPLIDENENCLIYSMKQTKFFSEDILKDMRLFIKQRFITITKLKNFAKEFNLKIYLRYKRKDGILNRYKIYNEKGLTNINLCVVKEHYFLDEEINFTRFALKNYNELKDKSKFNEISRIDYVNGVKYYRRGEAKKISSYDMINILFKNNLFTPMCLEKLALIGRMTKSYEITDIDLENLKEKDFEECVYKEKTFHNDFKVYFADTETYLNYKNQHIVYLICVSDEKGKKSSFYGEKCINNFLNSFAPKSKNIIYFHNLGYDFSFIFEKLTDIKSMIKTGTHIKSVDSYFYGRHLYFKDSLSLIPAALRDFPNLFNFQKQRKELFPYEYYNNEENLKNENNNRHTCEYLTKYFSSEEDKKEFLLNCDLIFSKTQGLNQLCREPAQGLNQLCREPTQGLMFDTKKYAIFYCNQDVNILRQGMNIMKKETLQMFGLNVNNYISIPQIANDLMLKNKVYENVFKISGSAREFIQKTILGGRCMSSNNEMFHIKNKKIQDFDAVSLYPSAMDLFENVPNGKPKILSVNDKKLIKDHNKTELNKIFSCYFVEIKITEVNSIKDFPLLFNRDDKNGVLEYINEIPANNLFLNNVYLDDLIKHHNIKYEVIRGLYFNEGFNNQLQKEIEFLFEERLRYKIQQNPRQLIIKLLMNSIYGKTIMKPIKSDLKVINSDKFNDFVYNNYNDISKIEESENKLKFIVKLKKQTNKHFSMPHVGSLVLANSKKIMNQLFYLAYKNNLKIFYQDTDSIHILEENIKPLSDLYLEKYNKILIGKNMGQFHSDFDLSGAIKNIHSKELIILGKKSYLDILEGQNDKNETLNSFHIRLKGIPKCSVKEPYNVFLELFNGEKKEFSMNSSIGAQFIHKPNLSIFSETKNIREILFNKEVKKNIID</sequence>
<evidence type="ECO:0000256" key="9">
    <source>
        <dbReference type="SAM" id="Coils"/>
    </source>
</evidence>
<dbReference type="EC" id="2.7.7.7" evidence="2"/>
<dbReference type="PANTHER" id="PTHR48144">
    <property type="entry name" value="DNA-DIRECTED DNA POLYMERASE"/>
    <property type="match status" value="1"/>
</dbReference>
<dbReference type="PRINTS" id="PR00106">
    <property type="entry name" value="DNAPOLB"/>
</dbReference>
<dbReference type="InterPro" id="IPR004868">
    <property type="entry name" value="DNA-dir_DNA_pol_B_mt/vir"/>
</dbReference>
<reference evidence="11 12" key="1">
    <citation type="journal article" date="2015" name="Nature">
        <title>rRNA introns, odd ribosomes, and small enigmatic genomes across a large radiation of phyla.</title>
        <authorList>
            <person name="Brown C.T."/>
            <person name="Hug L.A."/>
            <person name="Thomas B.C."/>
            <person name="Sharon I."/>
            <person name="Castelle C.J."/>
            <person name="Singh A."/>
            <person name="Wilkins M.J."/>
            <person name="Williams K.H."/>
            <person name="Banfield J.F."/>
        </authorList>
    </citation>
    <scope>NUCLEOTIDE SEQUENCE [LARGE SCALE GENOMIC DNA]</scope>
</reference>
<comment type="caution">
    <text evidence="11">The sequence shown here is derived from an EMBL/GenBank/DDBJ whole genome shotgun (WGS) entry which is preliminary data.</text>
</comment>
<comment type="catalytic activity">
    <reaction evidence="8">
        <text>DNA(n) + a 2'-deoxyribonucleoside 5'-triphosphate = DNA(n+1) + diphosphate</text>
        <dbReference type="Rhea" id="RHEA:22508"/>
        <dbReference type="Rhea" id="RHEA-COMP:17339"/>
        <dbReference type="Rhea" id="RHEA-COMP:17340"/>
        <dbReference type="ChEBI" id="CHEBI:33019"/>
        <dbReference type="ChEBI" id="CHEBI:61560"/>
        <dbReference type="ChEBI" id="CHEBI:173112"/>
        <dbReference type="EC" id="2.7.7.7"/>
    </reaction>
</comment>
<organism evidence="11 12">
    <name type="scientific">candidate division WS6 bacterium GW2011_GWF1_35_23</name>
    <dbReference type="NCBI Taxonomy" id="1619097"/>
    <lineage>
        <taxon>Bacteria</taxon>
        <taxon>Candidatus Dojkabacteria</taxon>
    </lineage>
</organism>
<dbReference type="SUPFAM" id="SSF53098">
    <property type="entry name" value="Ribonuclease H-like"/>
    <property type="match status" value="1"/>
</dbReference>
<feature type="domain" description="DNA-directed DNA polymerase family B mitochondria/virus" evidence="10">
    <location>
        <begin position="736"/>
        <end position="1035"/>
    </location>
</feature>
<dbReference type="GO" id="GO:0006260">
    <property type="term" value="P:DNA replication"/>
    <property type="evidence" value="ECO:0007669"/>
    <property type="project" value="UniProtKB-KW"/>
</dbReference>
<evidence type="ECO:0000256" key="2">
    <source>
        <dbReference type="ARBA" id="ARBA00012417"/>
    </source>
</evidence>
<evidence type="ECO:0000256" key="8">
    <source>
        <dbReference type="ARBA" id="ARBA00049244"/>
    </source>
</evidence>
<keyword evidence="6" id="KW-0239">DNA-directed DNA polymerase</keyword>
<dbReference type="AlphaFoldDB" id="A0A0G0FFT2"/>
<dbReference type="SUPFAM" id="SSF56672">
    <property type="entry name" value="DNA/RNA polymerases"/>
    <property type="match status" value="1"/>
</dbReference>
<evidence type="ECO:0000256" key="1">
    <source>
        <dbReference type="ARBA" id="ARBA00005755"/>
    </source>
</evidence>
<dbReference type="GO" id="GO:0003677">
    <property type="term" value="F:DNA binding"/>
    <property type="evidence" value="ECO:0007669"/>
    <property type="project" value="UniProtKB-KW"/>
</dbReference>
<dbReference type="GO" id="GO:0000166">
    <property type="term" value="F:nucleotide binding"/>
    <property type="evidence" value="ECO:0007669"/>
    <property type="project" value="InterPro"/>
</dbReference>
<dbReference type="InterPro" id="IPR036397">
    <property type="entry name" value="RNaseH_sf"/>
</dbReference>
<evidence type="ECO:0000313" key="11">
    <source>
        <dbReference type="EMBL" id="KKP78372.1"/>
    </source>
</evidence>
<keyword evidence="3" id="KW-0808">Transferase</keyword>
<keyword evidence="9" id="KW-0175">Coiled coil</keyword>
<evidence type="ECO:0000256" key="5">
    <source>
        <dbReference type="ARBA" id="ARBA00022705"/>
    </source>
</evidence>
<evidence type="ECO:0000256" key="6">
    <source>
        <dbReference type="ARBA" id="ARBA00022932"/>
    </source>
</evidence>
<dbReference type="Pfam" id="PF03175">
    <property type="entry name" value="DNA_pol_B_2"/>
    <property type="match status" value="2"/>
</dbReference>
<evidence type="ECO:0000256" key="3">
    <source>
        <dbReference type="ARBA" id="ARBA00022679"/>
    </source>
</evidence>
<dbReference type="InterPro" id="IPR043502">
    <property type="entry name" value="DNA/RNA_pol_sf"/>
</dbReference>
<accession>A0A0G0FFT2</accession>
<dbReference type="GO" id="GO:0003887">
    <property type="term" value="F:DNA-directed DNA polymerase activity"/>
    <property type="evidence" value="ECO:0007669"/>
    <property type="project" value="UniProtKB-KW"/>
</dbReference>
<evidence type="ECO:0000313" key="12">
    <source>
        <dbReference type="Proteomes" id="UP000034816"/>
    </source>
</evidence>
<comment type="similarity">
    <text evidence="1">Belongs to the DNA polymerase type-B family.</text>
</comment>
<dbReference type="EMBL" id="LBQH01000001">
    <property type="protein sequence ID" value="KKP78372.1"/>
    <property type="molecule type" value="Genomic_DNA"/>
</dbReference>
<dbReference type="InterPro" id="IPR006172">
    <property type="entry name" value="DNA-dir_DNA_pol_B"/>
</dbReference>
<keyword evidence="7" id="KW-0238">DNA-binding</keyword>